<dbReference type="OrthoDB" id="6498797at2759"/>
<protein>
    <submittedName>
        <fullName evidence="8">Cell cycle control protein 50A</fullName>
    </submittedName>
</protein>
<feature type="transmembrane region" description="Helical" evidence="7">
    <location>
        <begin position="34"/>
        <end position="57"/>
    </location>
</feature>
<dbReference type="PIRSF" id="PIRSF015840">
    <property type="entry name" value="DUF284_TM_euk"/>
    <property type="match status" value="1"/>
</dbReference>
<comment type="subcellular location">
    <subcellularLocation>
        <location evidence="1">Membrane</location>
        <topology evidence="1">Multi-pass membrane protein</topology>
    </subcellularLocation>
</comment>
<evidence type="ECO:0000256" key="7">
    <source>
        <dbReference type="SAM" id="Phobius"/>
    </source>
</evidence>
<keyword evidence="3 7" id="KW-0812">Transmembrane</keyword>
<reference evidence="10" key="1">
    <citation type="journal article" date="2020" name="PLoS Negl. Trop. Dis.">
        <title>High-quality nuclear genome for Sarcoptes scabiei-A critical resource for a neglected parasite.</title>
        <authorList>
            <person name="Korhonen P.K."/>
            <person name="Gasser R.B."/>
            <person name="Ma G."/>
            <person name="Wang T."/>
            <person name="Stroehlein A.J."/>
            <person name="Young N.D."/>
            <person name="Ang C.S."/>
            <person name="Fernando D.D."/>
            <person name="Lu H.C."/>
            <person name="Taylor S."/>
            <person name="Reynolds S.L."/>
            <person name="Mofiz E."/>
            <person name="Najaraj S.H."/>
            <person name="Gowda H."/>
            <person name="Madugundu A."/>
            <person name="Renuse S."/>
            <person name="Holt D."/>
            <person name="Pandey A."/>
            <person name="Papenfuss A.T."/>
            <person name="Fischer K."/>
        </authorList>
    </citation>
    <scope>NUCLEOTIDE SEQUENCE [LARGE SCALE GENOMIC DNA]</scope>
</reference>
<comment type="similarity">
    <text evidence="2 6">Belongs to the CDC50/LEM3 family.</text>
</comment>
<evidence type="ECO:0000256" key="6">
    <source>
        <dbReference type="PIRNR" id="PIRNR015840"/>
    </source>
</evidence>
<evidence type="ECO:0000313" key="10">
    <source>
        <dbReference type="Proteomes" id="UP000070412"/>
    </source>
</evidence>
<evidence type="ECO:0000256" key="4">
    <source>
        <dbReference type="ARBA" id="ARBA00022989"/>
    </source>
</evidence>
<proteinExistence type="inferred from homology"/>
<evidence type="ECO:0000256" key="3">
    <source>
        <dbReference type="ARBA" id="ARBA00022692"/>
    </source>
</evidence>
<evidence type="ECO:0000313" key="9">
    <source>
        <dbReference type="EnsemblMetazoa" id="KAF7493806.1"/>
    </source>
</evidence>
<dbReference type="EMBL" id="WVUK01000055">
    <property type="protein sequence ID" value="KAF7493806.1"/>
    <property type="molecule type" value="Genomic_DNA"/>
</dbReference>
<reference evidence="9" key="3">
    <citation type="submission" date="2022-06" db="UniProtKB">
        <authorList>
            <consortium name="EnsemblMetazoa"/>
        </authorList>
    </citation>
    <scope>IDENTIFICATION</scope>
</reference>
<evidence type="ECO:0000256" key="5">
    <source>
        <dbReference type="ARBA" id="ARBA00023136"/>
    </source>
</evidence>
<name>A0A834RDY3_SARSC</name>
<sequence length="374" mass="43853">MRKDQNVEKSRHKNKNRPKDAAFLQQNLSAYQPILTVGTSIPYLIPMIIIYLTFGWICVDYQKNIVEYRYDYTDCLDHSTGEHCATISDQNLALPHKNRTDCQCHLKISLDKSIPKDVFIYYSLDGFFQNYRPYVSSLDYFQFSGLKLFCDKNDDNNDLFLDDDDDNNFDDSLRSPCGSAANSLTNKTWKSSPLFRNPSPTISNKSCEIFNDTNSRLKCIFENTQKPKNWPKPIYELDLDHQDNNGFENEDLIVWLRPAAFPSFRKIYGRIDHRANNNMLNDGLRKGSYLIKINYSYPVHMFGGRKSIILSNTSFLGCRNYFLCFCSISLSIILTLMMIIFYFLDKKYGQISLQMYQYIRNYTEEDNRDGMRRR</sequence>
<accession>A0A834RDY3</accession>
<keyword evidence="10" id="KW-1185">Reference proteome</keyword>
<evidence type="ECO:0000256" key="1">
    <source>
        <dbReference type="ARBA" id="ARBA00004141"/>
    </source>
</evidence>
<dbReference type="GO" id="GO:0005783">
    <property type="term" value="C:endoplasmic reticulum"/>
    <property type="evidence" value="ECO:0007669"/>
    <property type="project" value="TreeGrafter"/>
</dbReference>
<keyword evidence="5 6" id="KW-0472">Membrane</keyword>
<dbReference type="PANTHER" id="PTHR10926:SF0">
    <property type="entry name" value="CDC50, ISOFORM A"/>
    <property type="match status" value="1"/>
</dbReference>
<dbReference type="Pfam" id="PF03381">
    <property type="entry name" value="CDC50"/>
    <property type="match status" value="1"/>
</dbReference>
<keyword evidence="4 7" id="KW-1133">Transmembrane helix</keyword>
<evidence type="ECO:0000313" key="8">
    <source>
        <dbReference type="EMBL" id="KAF7493806.1"/>
    </source>
</evidence>
<gene>
    <name evidence="8" type="ORF">SSS_2871</name>
</gene>
<dbReference type="InterPro" id="IPR005045">
    <property type="entry name" value="CDC50/LEM3_fam"/>
</dbReference>
<dbReference type="Proteomes" id="UP000070412">
    <property type="component" value="Unassembled WGS sequence"/>
</dbReference>
<dbReference type="EnsemblMetazoa" id="SSS_2871s_mrna">
    <property type="protein sequence ID" value="KAF7493806.1"/>
    <property type="gene ID" value="SSS_2871"/>
</dbReference>
<organism evidence="8">
    <name type="scientific">Sarcoptes scabiei</name>
    <name type="common">Itch mite</name>
    <name type="synonym">Acarus scabiei</name>
    <dbReference type="NCBI Taxonomy" id="52283"/>
    <lineage>
        <taxon>Eukaryota</taxon>
        <taxon>Metazoa</taxon>
        <taxon>Ecdysozoa</taxon>
        <taxon>Arthropoda</taxon>
        <taxon>Chelicerata</taxon>
        <taxon>Arachnida</taxon>
        <taxon>Acari</taxon>
        <taxon>Acariformes</taxon>
        <taxon>Sarcoptiformes</taxon>
        <taxon>Astigmata</taxon>
        <taxon>Psoroptidia</taxon>
        <taxon>Sarcoptoidea</taxon>
        <taxon>Sarcoptidae</taxon>
        <taxon>Sarcoptinae</taxon>
        <taxon>Sarcoptes</taxon>
    </lineage>
</organism>
<dbReference type="AlphaFoldDB" id="A0A834RDY3"/>
<dbReference type="GO" id="GO:0005794">
    <property type="term" value="C:Golgi apparatus"/>
    <property type="evidence" value="ECO:0007669"/>
    <property type="project" value="TreeGrafter"/>
</dbReference>
<dbReference type="PANTHER" id="PTHR10926">
    <property type="entry name" value="CELL CYCLE CONTROL PROTEIN 50"/>
    <property type="match status" value="1"/>
</dbReference>
<feature type="transmembrane region" description="Helical" evidence="7">
    <location>
        <begin position="320"/>
        <end position="344"/>
    </location>
</feature>
<evidence type="ECO:0000256" key="2">
    <source>
        <dbReference type="ARBA" id="ARBA00009457"/>
    </source>
</evidence>
<dbReference type="GO" id="GO:0005886">
    <property type="term" value="C:plasma membrane"/>
    <property type="evidence" value="ECO:0007669"/>
    <property type="project" value="TreeGrafter"/>
</dbReference>
<reference evidence="8" key="2">
    <citation type="submission" date="2020-01" db="EMBL/GenBank/DDBJ databases">
        <authorList>
            <person name="Korhonen P.K.K."/>
            <person name="Guangxu M.G."/>
            <person name="Wang T.W."/>
            <person name="Stroehlein A.J.S."/>
            <person name="Young N.D."/>
            <person name="Ang C.-S.A."/>
            <person name="Fernando D.W.F."/>
            <person name="Lu H.L."/>
            <person name="Taylor S.T."/>
            <person name="Ehtesham M.E.M."/>
            <person name="Najaraj S.H.N."/>
            <person name="Harsha G.H.G."/>
            <person name="Madugundu A.M."/>
            <person name="Renuse S.R."/>
            <person name="Holt D.H."/>
            <person name="Pandey A.P."/>
            <person name="Papenfuss A.P."/>
            <person name="Gasser R.B.G."/>
            <person name="Fischer K.F."/>
        </authorList>
    </citation>
    <scope>NUCLEOTIDE SEQUENCE</scope>
    <source>
        <strain evidence="8">SSS_KF_BRIS2020</strain>
    </source>
</reference>